<organism evidence="1">
    <name type="scientific">Siphoviridae sp. ctUWs1</name>
    <dbReference type="NCBI Taxonomy" id="2826352"/>
    <lineage>
        <taxon>Viruses</taxon>
        <taxon>Duplodnaviria</taxon>
        <taxon>Heunggongvirae</taxon>
        <taxon>Uroviricota</taxon>
        <taxon>Caudoviricetes</taxon>
    </lineage>
</organism>
<proteinExistence type="predicted"/>
<accession>A0A8S5QUM2</accession>
<name>A0A8S5QUM2_9CAUD</name>
<dbReference type="InterPro" id="IPR018963">
    <property type="entry name" value="Mycophage_D29_Gp19"/>
</dbReference>
<evidence type="ECO:0000313" key="1">
    <source>
        <dbReference type="EMBL" id="DAE22513.1"/>
    </source>
</evidence>
<reference evidence="1" key="1">
    <citation type="journal article" date="2021" name="Proc. Natl. Acad. Sci. U.S.A.">
        <title>A Catalog of Tens of Thousands of Viruses from Human Metagenomes Reveals Hidden Associations with Chronic Diseases.</title>
        <authorList>
            <person name="Tisza M.J."/>
            <person name="Buck C.B."/>
        </authorList>
    </citation>
    <scope>NUCLEOTIDE SEQUENCE</scope>
    <source>
        <strain evidence="1">CtUWs1</strain>
    </source>
</reference>
<sequence length="159" mass="17799">MRDLEDDEARWVDALLERAEALILLRMPDAVNRCRVDYPFRVALIMVECEAVARVLRAPGGGLYKYETEGTYTYSVNQAVASGLLEITQRDWQALEGGAGGWGSAASVLDGYAQNRRGGEWSPDVSKTFLMSFRRASVPDKPAAPELGLQRWEGWRTTW</sequence>
<dbReference type="Pfam" id="PF09355">
    <property type="entry name" value="Phage_Gp19"/>
    <property type="match status" value="1"/>
</dbReference>
<dbReference type="EMBL" id="BK015734">
    <property type="protein sequence ID" value="DAE22513.1"/>
    <property type="molecule type" value="Genomic_DNA"/>
</dbReference>
<protein>
    <submittedName>
        <fullName evidence="1">Uncharacterized protein</fullName>
    </submittedName>
</protein>